<sequence>MYSSTEPDVRNANAAFAQDPAQSHQVAGGETHFDIFIDHAEFAAPLNESKHPGYSLQQKNFWHNQVHHAP</sequence>
<reference evidence="3" key="1">
    <citation type="journal article" date="2017" name="Nat. Ecol. Evol.">
        <title>Genome expansion and lineage-specific genetic innovations in the forest pathogenic fungi Armillaria.</title>
        <authorList>
            <person name="Sipos G."/>
            <person name="Prasanna A.N."/>
            <person name="Walter M.C."/>
            <person name="O'Connor E."/>
            <person name="Balint B."/>
            <person name="Krizsan K."/>
            <person name="Kiss B."/>
            <person name="Hess J."/>
            <person name="Varga T."/>
            <person name="Slot J."/>
            <person name="Riley R."/>
            <person name="Boka B."/>
            <person name="Rigling D."/>
            <person name="Barry K."/>
            <person name="Lee J."/>
            <person name="Mihaltcheva S."/>
            <person name="LaButti K."/>
            <person name="Lipzen A."/>
            <person name="Waldron R."/>
            <person name="Moloney N.M."/>
            <person name="Sperisen C."/>
            <person name="Kredics L."/>
            <person name="Vagvoelgyi C."/>
            <person name="Patrignani A."/>
            <person name="Fitzpatrick D."/>
            <person name="Nagy I."/>
            <person name="Doyle S."/>
            <person name="Anderson J.B."/>
            <person name="Grigoriev I.V."/>
            <person name="Gueldener U."/>
            <person name="Muensterkoetter M."/>
            <person name="Nagy L.G."/>
        </authorList>
    </citation>
    <scope>NUCLEOTIDE SEQUENCE [LARGE SCALE GENOMIC DNA]</scope>
    <source>
        <strain evidence="3">C18/9</strain>
    </source>
</reference>
<name>A0A284QXJ0_ARMOS</name>
<gene>
    <name evidence="2" type="ORF">ARMOST_04450</name>
</gene>
<dbReference type="EMBL" id="FUEG01000003">
    <property type="protein sequence ID" value="SJL01132.1"/>
    <property type="molecule type" value="Genomic_DNA"/>
</dbReference>
<dbReference type="AlphaFoldDB" id="A0A284QXJ0"/>
<organism evidence="2 3">
    <name type="scientific">Armillaria ostoyae</name>
    <name type="common">Armillaria root rot fungus</name>
    <dbReference type="NCBI Taxonomy" id="47428"/>
    <lineage>
        <taxon>Eukaryota</taxon>
        <taxon>Fungi</taxon>
        <taxon>Dikarya</taxon>
        <taxon>Basidiomycota</taxon>
        <taxon>Agaricomycotina</taxon>
        <taxon>Agaricomycetes</taxon>
        <taxon>Agaricomycetidae</taxon>
        <taxon>Agaricales</taxon>
        <taxon>Marasmiineae</taxon>
        <taxon>Physalacriaceae</taxon>
        <taxon>Armillaria</taxon>
    </lineage>
</organism>
<dbReference type="Proteomes" id="UP000219338">
    <property type="component" value="Unassembled WGS sequence"/>
</dbReference>
<evidence type="ECO:0000256" key="1">
    <source>
        <dbReference type="SAM" id="MobiDB-lite"/>
    </source>
</evidence>
<evidence type="ECO:0000313" key="2">
    <source>
        <dbReference type="EMBL" id="SJL01132.1"/>
    </source>
</evidence>
<protein>
    <submittedName>
        <fullName evidence="2">Uncharacterized protein</fullName>
    </submittedName>
</protein>
<evidence type="ECO:0000313" key="3">
    <source>
        <dbReference type="Proteomes" id="UP000219338"/>
    </source>
</evidence>
<keyword evidence="3" id="KW-1185">Reference proteome</keyword>
<accession>A0A284QXJ0</accession>
<feature type="region of interest" description="Disordered" evidence="1">
    <location>
        <begin position="1"/>
        <end position="25"/>
    </location>
</feature>
<proteinExistence type="predicted"/>